<reference evidence="3 4" key="1">
    <citation type="submission" date="2016-07" db="EMBL/GenBank/DDBJ databases">
        <title>Draft Genome Sequence of Methylobrevis pamukkalensis PK2.</title>
        <authorList>
            <person name="Vasilenko O.V."/>
            <person name="Doronina N.V."/>
            <person name="Shmareva M.N."/>
            <person name="Tarlachkov S.V."/>
            <person name="Mustakhimov I."/>
            <person name="Trotsenko Y.A."/>
        </authorList>
    </citation>
    <scope>NUCLEOTIDE SEQUENCE [LARGE SCALE GENOMIC DNA]</scope>
    <source>
        <strain evidence="3 4">PK2</strain>
    </source>
</reference>
<feature type="region of interest" description="Disordered" evidence="1">
    <location>
        <begin position="492"/>
        <end position="604"/>
    </location>
</feature>
<proteinExistence type="predicted"/>
<evidence type="ECO:0000313" key="3">
    <source>
        <dbReference type="EMBL" id="ODN70717.1"/>
    </source>
</evidence>
<evidence type="ECO:0000256" key="1">
    <source>
        <dbReference type="SAM" id="MobiDB-lite"/>
    </source>
</evidence>
<evidence type="ECO:0000259" key="2">
    <source>
        <dbReference type="Pfam" id="PF05170"/>
    </source>
</evidence>
<accession>A0A1E3H310</accession>
<dbReference type="PANTHER" id="PTHR30441:SF4">
    <property type="entry name" value="PROTEIN ASMA"/>
    <property type="match status" value="1"/>
</dbReference>
<dbReference type="InterPro" id="IPR052894">
    <property type="entry name" value="AsmA-related"/>
</dbReference>
<dbReference type="RefSeq" id="WP_069306696.1">
    <property type="nucleotide sequence ID" value="NZ_MCRJ01000041.1"/>
</dbReference>
<dbReference type="GO" id="GO:0090313">
    <property type="term" value="P:regulation of protein targeting to membrane"/>
    <property type="evidence" value="ECO:0007669"/>
    <property type="project" value="TreeGrafter"/>
</dbReference>
<dbReference type="PANTHER" id="PTHR30441">
    <property type="entry name" value="DUF748 DOMAIN-CONTAINING PROTEIN"/>
    <property type="match status" value="1"/>
</dbReference>
<comment type="caution">
    <text evidence="3">The sequence shown here is derived from an EMBL/GenBank/DDBJ whole genome shotgun (WGS) entry which is preliminary data.</text>
</comment>
<dbReference type="GO" id="GO:0005886">
    <property type="term" value="C:plasma membrane"/>
    <property type="evidence" value="ECO:0007669"/>
    <property type="project" value="TreeGrafter"/>
</dbReference>
<evidence type="ECO:0000313" key="4">
    <source>
        <dbReference type="Proteomes" id="UP000094622"/>
    </source>
</evidence>
<feature type="compositionally biased region" description="Basic and acidic residues" evidence="1">
    <location>
        <begin position="492"/>
        <end position="541"/>
    </location>
</feature>
<dbReference type="AlphaFoldDB" id="A0A1E3H310"/>
<sequence>MRQLGFDVDDGGTPGAGQVTLKAGGVPERALTVAADATLGGTSTSIEGTIALPAVAPVTADLAVRLGSDDIGPVLALAGPRLASLTMSLPLDLSARVTAAGNRISATDIAGSFAGTPTAGALSLDLAPARPAVGGELSFGELEAAGLAEIALGAGTLEPPIDAATPWPEIPFGASIADGLDGDVAVRVRRVGIAEGLDLDDVTLHLRSSSNAFAVDDISGVFAGGRATGSLVIKRGGNGTADIALRAQVAGAALDDIVWQRAGRPVATGRFDLDLDVEGVGRSLAGVISGLGGGGSFRATDGVLRSFNPAAFGAVIRAADAGLDLNDAEIARAFTSHVDAGDLVFAGIEGSFSLAGGTLRAPRLEVSGSRAETVGSAVVDLTRGTLSSDWSLSIDPGADAVTGAQPQVGILFRGQATAPERTIDVTAFTAYLTLRAFEREVRRVEAMQSDILERETFARQVKRIRQDREQALRDAEAARIAAERAAAERAAEERAALERAEAERAEAERAAAEQAAEEERAAAERAAQERAAEEERARQPAEMDLLPGVSPEVQQFAPQTGGPGTDTAPPAEDDFGDLIRQKLEQLPLEPLPPPIDVGPSPGGG</sequence>
<gene>
    <name evidence="3" type="ORF">A6302_01937</name>
</gene>
<dbReference type="EMBL" id="MCRJ01000041">
    <property type="protein sequence ID" value="ODN70717.1"/>
    <property type="molecule type" value="Genomic_DNA"/>
</dbReference>
<keyword evidence="4" id="KW-1185">Reference proteome</keyword>
<dbReference type="Proteomes" id="UP000094622">
    <property type="component" value="Unassembled WGS sequence"/>
</dbReference>
<name>A0A1E3H310_9HYPH</name>
<protein>
    <submittedName>
        <fullName evidence="3">AsmA family protein</fullName>
    </submittedName>
</protein>
<dbReference type="InterPro" id="IPR007844">
    <property type="entry name" value="AsmA"/>
</dbReference>
<organism evidence="3 4">
    <name type="scientific">Methylobrevis pamukkalensis</name>
    <dbReference type="NCBI Taxonomy" id="1439726"/>
    <lineage>
        <taxon>Bacteria</taxon>
        <taxon>Pseudomonadati</taxon>
        <taxon>Pseudomonadota</taxon>
        <taxon>Alphaproteobacteria</taxon>
        <taxon>Hyphomicrobiales</taxon>
        <taxon>Pleomorphomonadaceae</taxon>
        <taxon>Methylobrevis</taxon>
    </lineage>
</organism>
<feature type="domain" description="AsmA" evidence="2">
    <location>
        <begin position="164"/>
        <end position="327"/>
    </location>
</feature>
<dbReference type="OrthoDB" id="9816380at2"/>
<dbReference type="Pfam" id="PF05170">
    <property type="entry name" value="AsmA"/>
    <property type="match status" value="1"/>
</dbReference>